<accession>A0ABY2TTN5</accession>
<dbReference type="PANTHER" id="PTHR43585">
    <property type="entry name" value="FUMIPYRROLE BIOSYNTHESIS PROTEIN C"/>
    <property type="match status" value="1"/>
</dbReference>
<keyword evidence="8" id="KW-1185">Reference proteome</keyword>
<dbReference type="Pfam" id="PF18603">
    <property type="entry name" value="LAL_C2"/>
    <property type="match status" value="1"/>
</dbReference>
<organism evidence="7 8">
    <name type="scientific">Brachyspira catarrhinii</name>
    <dbReference type="NCBI Taxonomy" id="2528966"/>
    <lineage>
        <taxon>Bacteria</taxon>
        <taxon>Pseudomonadati</taxon>
        <taxon>Spirochaetota</taxon>
        <taxon>Spirochaetia</taxon>
        <taxon>Brachyspirales</taxon>
        <taxon>Brachyspiraceae</taxon>
        <taxon>Brachyspira</taxon>
    </lineage>
</organism>
<name>A0ABY2TTN5_9SPIR</name>
<dbReference type="EMBL" id="SJDU01000014">
    <property type="protein sequence ID" value="TKZ36227.1"/>
    <property type="molecule type" value="Genomic_DNA"/>
</dbReference>
<dbReference type="Gene3D" id="3.40.50.20">
    <property type="match status" value="1"/>
</dbReference>
<dbReference type="InterPro" id="IPR013815">
    <property type="entry name" value="ATP_grasp_subdomain_1"/>
</dbReference>
<dbReference type="PANTHER" id="PTHR43585:SF2">
    <property type="entry name" value="ATP-GRASP ENZYME FSQD"/>
    <property type="match status" value="1"/>
</dbReference>
<dbReference type="SUPFAM" id="SSF52440">
    <property type="entry name" value="PreATP-grasp domain"/>
    <property type="match status" value="1"/>
</dbReference>
<dbReference type="InterPro" id="IPR011761">
    <property type="entry name" value="ATP-grasp"/>
</dbReference>
<dbReference type="SMART" id="SM01209">
    <property type="entry name" value="GARS_A"/>
    <property type="match status" value="1"/>
</dbReference>
<comment type="cofactor">
    <cofactor evidence="1">
        <name>FMN</name>
        <dbReference type="ChEBI" id="CHEBI:58210"/>
    </cofactor>
</comment>
<dbReference type="InterPro" id="IPR040570">
    <property type="entry name" value="LAL_C2"/>
</dbReference>
<dbReference type="Gene3D" id="3.30.1490.20">
    <property type="entry name" value="ATP-grasp fold, A domain"/>
    <property type="match status" value="1"/>
</dbReference>
<dbReference type="RefSeq" id="WP_137997300.1">
    <property type="nucleotide sequence ID" value="NZ_SJDU01000014.1"/>
</dbReference>
<protein>
    <submittedName>
        <fullName evidence="7">ATP-grasp domain-containing protein</fullName>
    </submittedName>
</protein>
<sequence length="726" mass="80905">MKNKKIIIIGAGLLQVPAIQIAQDMGLYTIVFDYNKDAHGMKIADLPMVVSTRDVDGSVRAARDLSKQMEINGVITVGTDASTTVAAVANALGLPGNRFEDAYAASNKIRMRERFKKNNVPQPNFFPVWNYEETIEAFRHLNKPVVLKPADNMGARGVMKVENESDILAAFNRAKSSSPSGEVIIEEYMDGPELSIDMLIYDNEIYVTGVADRIIEYPPFFIETGHIMPSNLDKDKIDDAIKVMKDGIKALNLKIGAAKGDIKVTKNGAMVGEIAARLSGGFMSAYTYPLSTGVNLIKNAIEIALGNPPSDLKPKWNKVSVEKAFLPGTGIIESIDGIEKAKNINGIKEVFIKTKVGDILVPPTNNLDKAGNVIAVGSTRDEAIAIANKAIDSVHFRLTDEKNLTMEEIKRLAQEKLASKFNLSYLFRYCTDEETGLSNYIFCPNIIHEEKPIKLETTIFNTHVAQPIIIDTIHNLKDALDGIMDIREYYQITMDVASSCEVLAILNDFNNEELFELSIKIIKEHKRGIIMLNGNNSEEVLTHRAKESQKNGACAVGIDLSYCYDINSIEKNKIFIKTEKELNNLRKSLEIPLIIKGLSNDKDIENIFNKNINNLYFSNNNKYLLKGIKKVSDTINKIALNLHGSRHKPQINALAESPRFGSDLFKYFTLGANAVCITEESFIATVSKGRKGLEYMIYSNKEELEKMMKVFGKSELKFDSDIIYRN</sequence>
<evidence type="ECO:0000256" key="5">
    <source>
        <dbReference type="PROSITE-ProRule" id="PRU00409"/>
    </source>
</evidence>
<evidence type="ECO:0000313" key="7">
    <source>
        <dbReference type="EMBL" id="TKZ36227.1"/>
    </source>
</evidence>
<dbReference type="InterPro" id="IPR000262">
    <property type="entry name" value="FMN-dep_DH"/>
</dbReference>
<comment type="caution">
    <text evidence="7">The sequence shown here is derived from an EMBL/GenBank/DDBJ whole genome shotgun (WGS) entry which is preliminary data.</text>
</comment>
<dbReference type="InterPro" id="IPR052032">
    <property type="entry name" value="ATP-dep_AA_Ligase"/>
</dbReference>
<evidence type="ECO:0000256" key="3">
    <source>
        <dbReference type="ARBA" id="ARBA00022741"/>
    </source>
</evidence>
<dbReference type="Proteomes" id="UP000310168">
    <property type="component" value="Unassembled WGS sequence"/>
</dbReference>
<proteinExistence type="predicted"/>
<dbReference type="Gene3D" id="3.20.20.70">
    <property type="entry name" value="Aldolase class I"/>
    <property type="match status" value="1"/>
</dbReference>
<dbReference type="Gene3D" id="3.30.470.20">
    <property type="entry name" value="ATP-grasp fold, B domain"/>
    <property type="match status" value="1"/>
</dbReference>
<keyword evidence="4 5" id="KW-0067">ATP-binding</keyword>
<feature type="domain" description="ATP-grasp" evidence="6">
    <location>
        <begin position="112"/>
        <end position="305"/>
    </location>
</feature>
<evidence type="ECO:0000256" key="4">
    <source>
        <dbReference type="ARBA" id="ARBA00022840"/>
    </source>
</evidence>
<evidence type="ECO:0000256" key="1">
    <source>
        <dbReference type="ARBA" id="ARBA00001917"/>
    </source>
</evidence>
<evidence type="ECO:0000313" key="8">
    <source>
        <dbReference type="Proteomes" id="UP000310168"/>
    </source>
</evidence>
<dbReference type="Pfam" id="PF01070">
    <property type="entry name" value="FMN_dh"/>
    <property type="match status" value="1"/>
</dbReference>
<dbReference type="PROSITE" id="PS50975">
    <property type="entry name" value="ATP_GRASP"/>
    <property type="match status" value="1"/>
</dbReference>
<dbReference type="InterPro" id="IPR013785">
    <property type="entry name" value="Aldolase_TIM"/>
</dbReference>
<keyword evidence="2" id="KW-0436">Ligase</keyword>
<reference evidence="7 8" key="1">
    <citation type="journal article" date="2019" name="Anaerobe">
        <title>Brachyspira catarrhinii sp. nov., an anaerobic intestinal spirochaete isolated from vervet monkeys may have been misidentified as Brachyspira aalborgi in previous studies.</title>
        <authorList>
            <person name="Phillips N.D."/>
            <person name="La T."/>
            <person name="Hampson D.J."/>
        </authorList>
    </citation>
    <scope>NUCLEOTIDE SEQUENCE [LARGE SCALE GENOMIC DNA]</scope>
    <source>
        <strain evidence="7 8">Z12</strain>
    </source>
</reference>
<dbReference type="SUPFAM" id="SSF56059">
    <property type="entry name" value="Glutathione synthetase ATP-binding domain-like"/>
    <property type="match status" value="1"/>
</dbReference>
<dbReference type="SUPFAM" id="SSF51395">
    <property type="entry name" value="FMN-linked oxidoreductases"/>
    <property type="match status" value="1"/>
</dbReference>
<gene>
    <name evidence="7" type="ORF">EZH24_01135</name>
</gene>
<evidence type="ECO:0000256" key="2">
    <source>
        <dbReference type="ARBA" id="ARBA00022598"/>
    </source>
</evidence>
<dbReference type="InterPro" id="IPR016185">
    <property type="entry name" value="PreATP-grasp_dom_sf"/>
</dbReference>
<dbReference type="Pfam" id="PF13535">
    <property type="entry name" value="ATP-grasp_4"/>
    <property type="match status" value="1"/>
</dbReference>
<keyword evidence="3 5" id="KW-0547">Nucleotide-binding</keyword>
<evidence type="ECO:0000259" key="6">
    <source>
        <dbReference type="PROSITE" id="PS50975"/>
    </source>
</evidence>